<accession>A0A183FXM9</accession>
<keyword evidence="2" id="KW-1185">Reference proteome</keyword>
<organism evidence="2 3">
    <name type="scientific">Heligmosomoides polygyrus</name>
    <name type="common">Parasitic roundworm</name>
    <dbReference type="NCBI Taxonomy" id="6339"/>
    <lineage>
        <taxon>Eukaryota</taxon>
        <taxon>Metazoa</taxon>
        <taxon>Ecdysozoa</taxon>
        <taxon>Nematoda</taxon>
        <taxon>Chromadorea</taxon>
        <taxon>Rhabditida</taxon>
        <taxon>Rhabditina</taxon>
        <taxon>Rhabditomorpha</taxon>
        <taxon>Strongyloidea</taxon>
        <taxon>Heligmosomidae</taxon>
        <taxon>Heligmosomoides</taxon>
    </lineage>
</organism>
<accession>A0A3P7Z670</accession>
<evidence type="ECO:0000313" key="2">
    <source>
        <dbReference type="Proteomes" id="UP000050761"/>
    </source>
</evidence>
<proteinExistence type="predicted"/>
<dbReference type="Proteomes" id="UP000050761">
    <property type="component" value="Unassembled WGS sequence"/>
</dbReference>
<evidence type="ECO:0000313" key="1">
    <source>
        <dbReference type="EMBL" id="VDO95731.1"/>
    </source>
</evidence>
<dbReference type="WBParaSite" id="HPBE_0001332301-mRNA-1">
    <property type="protein sequence ID" value="HPBE_0001332301-mRNA-1"/>
    <property type="gene ID" value="HPBE_0001332301"/>
</dbReference>
<gene>
    <name evidence="1" type="ORF">HPBE_LOCUS13324</name>
</gene>
<sequence>MERESTMRLVTDVLVLAAEANSRRGVRVAYYRHRWTNTADDDSAMRWTQLKDATTADEGAATWEWARA</sequence>
<protein>
    <submittedName>
        <fullName evidence="1 3">Uncharacterized protein</fullName>
    </submittedName>
</protein>
<reference evidence="1 2" key="1">
    <citation type="submission" date="2018-11" db="EMBL/GenBank/DDBJ databases">
        <authorList>
            <consortium name="Pathogen Informatics"/>
        </authorList>
    </citation>
    <scope>NUCLEOTIDE SEQUENCE [LARGE SCALE GENOMIC DNA]</scope>
</reference>
<evidence type="ECO:0000313" key="3">
    <source>
        <dbReference type="WBParaSite" id="HPBE_0001332301-mRNA-1"/>
    </source>
</evidence>
<dbReference type="EMBL" id="UZAH01027869">
    <property type="protein sequence ID" value="VDO95731.1"/>
    <property type="molecule type" value="Genomic_DNA"/>
</dbReference>
<reference evidence="3" key="2">
    <citation type="submission" date="2019-09" db="UniProtKB">
        <authorList>
            <consortium name="WormBaseParasite"/>
        </authorList>
    </citation>
    <scope>IDENTIFICATION</scope>
</reference>
<name>A0A183FXM9_HELPZ</name>
<dbReference type="AlphaFoldDB" id="A0A183FXM9"/>